<name>A0A1H2KV43_9ACTN</name>
<feature type="domain" description="VOC" evidence="1">
    <location>
        <begin position="23"/>
        <end position="154"/>
    </location>
</feature>
<reference evidence="3" key="1">
    <citation type="submission" date="2016-10" db="EMBL/GenBank/DDBJ databases">
        <authorList>
            <person name="Varghese N."/>
            <person name="Submissions S."/>
        </authorList>
    </citation>
    <scope>NUCLEOTIDE SEQUENCE [LARGE SCALE GENOMIC DNA]</scope>
    <source>
        <strain evidence="3">DSM 45079</strain>
    </source>
</reference>
<dbReference type="Gene3D" id="3.10.180.10">
    <property type="entry name" value="2,3-Dihydroxybiphenyl 1,2-Dioxygenase, domain 1"/>
    <property type="match status" value="1"/>
</dbReference>
<dbReference type="InterPro" id="IPR004360">
    <property type="entry name" value="Glyas_Fos-R_dOase_dom"/>
</dbReference>
<dbReference type="AlphaFoldDB" id="A0A1H2KV43"/>
<keyword evidence="3" id="KW-1185">Reference proteome</keyword>
<dbReference type="InterPro" id="IPR029068">
    <property type="entry name" value="Glyas_Bleomycin-R_OHBP_Dase"/>
</dbReference>
<dbReference type="GO" id="GO:0051213">
    <property type="term" value="F:dioxygenase activity"/>
    <property type="evidence" value="ECO:0007669"/>
    <property type="project" value="UniProtKB-KW"/>
</dbReference>
<evidence type="ECO:0000313" key="3">
    <source>
        <dbReference type="Proteomes" id="UP000182977"/>
    </source>
</evidence>
<organism evidence="2 3">
    <name type="scientific">Jiangella alkaliphila</name>
    <dbReference type="NCBI Taxonomy" id="419479"/>
    <lineage>
        <taxon>Bacteria</taxon>
        <taxon>Bacillati</taxon>
        <taxon>Actinomycetota</taxon>
        <taxon>Actinomycetes</taxon>
        <taxon>Jiangellales</taxon>
        <taxon>Jiangellaceae</taxon>
        <taxon>Jiangella</taxon>
    </lineage>
</organism>
<dbReference type="PROSITE" id="PS51819">
    <property type="entry name" value="VOC"/>
    <property type="match status" value="1"/>
</dbReference>
<accession>A0A1H2KV43</accession>
<protein>
    <submittedName>
        <fullName evidence="2">Catechol 2,3-dioxygenase</fullName>
    </submittedName>
</protein>
<dbReference type="Pfam" id="PF00903">
    <property type="entry name" value="Glyoxalase"/>
    <property type="match status" value="1"/>
</dbReference>
<dbReference type="STRING" id="419479.SAMN04488563_4351"/>
<keyword evidence="2" id="KW-0560">Oxidoreductase</keyword>
<dbReference type="PANTHER" id="PTHR36437:SF2">
    <property type="entry name" value="GLYOXALASE_BLEOMYCIN RESISTANCE PROTEIN_DIOXYGENASE"/>
    <property type="match status" value="1"/>
</dbReference>
<evidence type="ECO:0000313" key="2">
    <source>
        <dbReference type="EMBL" id="SDU72482.1"/>
    </source>
</evidence>
<dbReference type="Proteomes" id="UP000182977">
    <property type="component" value="Chromosome I"/>
</dbReference>
<sequence>MTGQESRSAAEPGAPSVTGMDLSIQASFLPHDDPETAVVFYRDILGFEVRNDVGYEGMRWITVGPVGQPGTSIVLEPPAADPGVTEHERRTISEMMAKGSYAGILLSTPDLDGVFGRLEASGAEIVQEPMQQQWGGRDCAVRDPAGNLIRISELR</sequence>
<dbReference type="EMBL" id="LT629791">
    <property type="protein sequence ID" value="SDU72482.1"/>
    <property type="molecule type" value="Genomic_DNA"/>
</dbReference>
<dbReference type="InterPro" id="IPR037523">
    <property type="entry name" value="VOC_core"/>
</dbReference>
<proteinExistence type="predicted"/>
<dbReference type="CDD" id="cd07263">
    <property type="entry name" value="VOC_like"/>
    <property type="match status" value="1"/>
</dbReference>
<keyword evidence="2" id="KW-0223">Dioxygenase</keyword>
<dbReference type="SUPFAM" id="SSF54593">
    <property type="entry name" value="Glyoxalase/Bleomycin resistance protein/Dihydroxybiphenyl dioxygenase"/>
    <property type="match status" value="1"/>
</dbReference>
<dbReference type="PANTHER" id="PTHR36437">
    <property type="entry name" value="GLYOXALASE/BLEOMYCIN RESISTANCE PROTEIN/DIOXYGENASE"/>
    <property type="match status" value="1"/>
</dbReference>
<gene>
    <name evidence="2" type="ORF">SAMN04488563_4351</name>
</gene>
<evidence type="ECO:0000259" key="1">
    <source>
        <dbReference type="PROSITE" id="PS51819"/>
    </source>
</evidence>